<evidence type="ECO:0000313" key="2">
    <source>
        <dbReference type="Proteomes" id="UP001529338"/>
    </source>
</evidence>
<reference evidence="1 2" key="1">
    <citation type="submission" date="2023-06" db="EMBL/GenBank/DDBJ databases">
        <title>Cellulomonas sp. MW4 Whole genome sequence.</title>
        <authorList>
            <person name="Park S."/>
        </authorList>
    </citation>
    <scope>NUCLEOTIDE SEQUENCE [LARGE SCALE GENOMIC DNA]</scope>
    <source>
        <strain evidence="1 2">MW4</strain>
    </source>
</reference>
<sequence>MSEREATVARARVELARALVGPGATEREIGEAEKQLHRALDVASASDGQHDGHPSGAPAEWEVLAELAEIAHLRGAAQAEVDRLVQAVLVAPAGPATTMAEQVVQLLESSSDGALVEGLPPALRSGLWAAAHDQRQPDAVVQLAARLALARGNVAAAGEVSRQRDSVASADTELRAVSVVAGVLADLAAGDVEAADAKLGEVRHLEREASVVLATALLHYARGELEEARRVAEAWPGSGDVGTVAVIALLREAAQEVDASATFTAARTAATRTARHDPSAGEPLLLRAQVMLEGGEELELGRELLTTAVSRTGPQLDELPWWRVQARARDDDRYTYFRAEVAAARGRPDELRGWAERYRATTLTTYAQDGRLRELWAGAVDDEQRSTELLREAAADYRRANDMPAAVRCLRAARAREPAPDLESGLDLAEALWGSSFDGQTERGRDLVAEGLGLLGELEGRHGPDTAGRACLLWGLLLSRSDALLALEQPLGAGHRWRPLPHLLLAAMLDTTSSYRWAHLAWALTDADLRRPAAWSARRGLDLRPDDDWVIQTCVVTEANWQGVLPDDLRDWVEKTAPGVAGAGWAAAILGYDLLMRGLPQDAAALLPRMDLEEWWSHEIRTLSLALAASPAEASGELRDLVEEALSSGNQLDAAWYALLVDRERARELAAAADDGDPRPAAESRLAAIEVVLSDGAAGADRYAASVRRARRPSHLYQESEAALPLLERAQDDESTRTVLRQLTELTAALARDVEHAPALTAELESQEAQCEDAELLRLVRHLLRHVDGDPSPGDELPTLPYLPGAASAEAAWVAYLAARA</sequence>
<dbReference type="RefSeq" id="WP_289454319.1">
    <property type="nucleotide sequence ID" value="NZ_JAUCGQ010000001.1"/>
</dbReference>
<protein>
    <submittedName>
        <fullName evidence="1">Uncharacterized protein</fullName>
    </submittedName>
</protein>
<comment type="caution">
    <text evidence="1">The sequence shown here is derived from an EMBL/GenBank/DDBJ whole genome shotgun (WGS) entry which is preliminary data.</text>
</comment>
<keyword evidence="2" id="KW-1185">Reference proteome</keyword>
<evidence type="ECO:0000313" key="1">
    <source>
        <dbReference type="EMBL" id="MDM7854546.1"/>
    </source>
</evidence>
<organism evidence="1 2">
    <name type="scientific">Cellulomonas alba</name>
    <dbReference type="NCBI Taxonomy" id="3053467"/>
    <lineage>
        <taxon>Bacteria</taxon>
        <taxon>Bacillati</taxon>
        <taxon>Actinomycetota</taxon>
        <taxon>Actinomycetes</taxon>
        <taxon>Micrococcales</taxon>
        <taxon>Cellulomonadaceae</taxon>
        <taxon>Cellulomonas</taxon>
    </lineage>
</organism>
<dbReference type="EMBL" id="JAUCGQ010000001">
    <property type="protein sequence ID" value="MDM7854546.1"/>
    <property type="molecule type" value="Genomic_DNA"/>
</dbReference>
<proteinExistence type="predicted"/>
<gene>
    <name evidence="1" type="ORF">QRT04_06345</name>
</gene>
<name>A0ABT7SEC6_9CELL</name>
<accession>A0ABT7SEC6</accession>
<dbReference type="Proteomes" id="UP001529338">
    <property type="component" value="Unassembled WGS sequence"/>
</dbReference>